<proteinExistence type="predicted"/>
<feature type="domain" description="F-box" evidence="1">
    <location>
        <begin position="27"/>
        <end position="63"/>
    </location>
</feature>
<comment type="caution">
    <text evidence="3">The sequence shown here is derived from an EMBL/GenBank/DDBJ whole genome shotgun (WGS) entry which is preliminary data.</text>
</comment>
<dbReference type="EMBL" id="VIEB01000035">
    <property type="protein sequence ID" value="TQE10897.1"/>
    <property type="molecule type" value="Genomic_DNA"/>
</dbReference>
<dbReference type="PANTHER" id="PTHR34145:SF68">
    <property type="entry name" value="FBD DOMAIN-CONTAINING PROTEIN"/>
    <property type="match status" value="1"/>
</dbReference>
<gene>
    <name evidence="3" type="ORF">C1H46_003470</name>
</gene>
<dbReference type="Proteomes" id="UP000315295">
    <property type="component" value="Unassembled WGS sequence"/>
</dbReference>
<dbReference type="InterPro" id="IPR001810">
    <property type="entry name" value="F-box_dom"/>
</dbReference>
<dbReference type="InterPro" id="IPR032675">
    <property type="entry name" value="LRR_dom_sf"/>
</dbReference>
<dbReference type="InterPro" id="IPR055357">
    <property type="entry name" value="LRR_At1g61320_AtMIF1"/>
</dbReference>
<dbReference type="STRING" id="106549.A0A540NIM3"/>
<accession>A0A540NIM3</accession>
<dbReference type="InterPro" id="IPR036047">
    <property type="entry name" value="F-box-like_dom_sf"/>
</dbReference>
<dbReference type="Pfam" id="PF23622">
    <property type="entry name" value="LRR_At1g61320_AtMIF1"/>
    <property type="match status" value="1"/>
</dbReference>
<reference evidence="3 4" key="1">
    <citation type="journal article" date="2019" name="G3 (Bethesda)">
        <title>Sequencing of a Wild Apple (Malus baccata) Genome Unravels the Differences Between Cultivated and Wild Apple Species Regarding Disease Resistance and Cold Tolerance.</title>
        <authorList>
            <person name="Chen X."/>
        </authorList>
    </citation>
    <scope>NUCLEOTIDE SEQUENCE [LARGE SCALE GENOMIC DNA]</scope>
    <source>
        <strain evidence="4">cv. Shandingzi</strain>
        <tissue evidence="3">Leaves</tissue>
    </source>
</reference>
<dbReference type="SUPFAM" id="SSF52047">
    <property type="entry name" value="RNI-like"/>
    <property type="match status" value="1"/>
</dbReference>
<dbReference type="InterPro" id="IPR053772">
    <property type="entry name" value="At1g61320/At1g61330-like"/>
</dbReference>
<evidence type="ECO:0000259" key="2">
    <source>
        <dbReference type="Pfam" id="PF23622"/>
    </source>
</evidence>
<evidence type="ECO:0000259" key="1">
    <source>
        <dbReference type="Pfam" id="PF00646"/>
    </source>
</evidence>
<dbReference type="AlphaFoldDB" id="A0A540NIM3"/>
<feature type="domain" description="At1g61320/AtMIF1 LRR" evidence="2">
    <location>
        <begin position="112"/>
        <end position="437"/>
    </location>
</feature>
<sequence>MQLDSKCDYNSRKRKENKYDYNLADRISELTDELLVSLLTLLPLKEAAATSILSKRWHYVWRYVLASTRTLNFDAGKTLCSLIDLNRDEREQKICKYVDWVNSVVEQHILPNVEQFRVAFDLDDRFSNSINKWIQFALKKRAQVLELDFSEDGVYRRRKSCYNFPHELLGIERGSASTALYCDILSLNPCVYLGFKSLKVLHFSYVDVGQEVLEYFLSNCPVLERLSVFHAPNLLNLRVVGPSIALKFLDIERCGNIESVEICNANLVSFNYVGNEFHLLVRNVPRLSQVSISENCICNNFIEVVFTQLSGCLSHLEILKLTGEEIVSYKRDRVFPILANLKHLELILGEGDASALLQLTCFMRASPCLHRLVLYLKYATSKRREIKYKKAPKCFHNHLKVLELVGYVGRTSELELVKFFAKTAVKLEKIVMKGNEEDRWGKMMKDADAQKLKEKLPSTLELVYL</sequence>
<organism evidence="3 4">
    <name type="scientific">Malus baccata</name>
    <name type="common">Siberian crab apple</name>
    <name type="synonym">Pyrus baccata</name>
    <dbReference type="NCBI Taxonomy" id="106549"/>
    <lineage>
        <taxon>Eukaryota</taxon>
        <taxon>Viridiplantae</taxon>
        <taxon>Streptophyta</taxon>
        <taxon>Embryophyta</taxon>
        <taxon>Tracheophyta</taxon>
        <taxon>Spermatophyta</taxon>
        <taxon>Magnoliopsida</taxon>
        <taxon>eudicotyledons</taxon>
        <taxon>Gunneridae</taxon>
        <taxon>Pentapetalae</taxon>
        <taxon>rosids</taxon>
        <taxon>fabids</taxon>
        <taxon>Rosales</taxon>
        <taxon>Rosaceae</taxon>
        <taxon>Amygdaloideae</taxon>
        <taxon>Maleae</taxon>
        <taxon>Malus</taxon>
    </lineage>
</organism>
<name>A0A540NIM3_MALBA</name>
<dbReference type="PANTHER" id="PTHR34145">
    <property type="entry name" value="OS02G0105600 PROTEIN"/>
    <property type="match status" value="1"/>
</dbReference>
<evidence type="ECO:0000313" key="4">
    <source>
        <dbReference type="Proteomes" id="UP000315295"/>
    </source>
</evidence>
<protein>
    <submittedName>
        <fullName evidence="3">Uncharacterized protein</fullName>
    </submittedName>
</protein>
<evidence type="ECO:0000313" key="3">
    <source>
        <dbReference type="EMBL" id="TQE10897.1"/>
    </source>
</evidence>
<dbReference type="SUPFAM" id="SSF81383">
    <property type="entry name" value="F-box domain"/>
    <property type="match status" value="1"/>
</dbReference>
<dbReference type="Gene3D" id="3.80.10.10">
    <property type="entry name" value="Ribonuclease Inhibitor"/>
    <property type="match status" value="1"/>
</dbReference>
<dbReference type="Pfam" id="PF00646">
    <property type="entry name" value="F-box"/>
    <property type="match status" value="1"/>
</dbReference>
<keyword evidence="4" id="KW-1185">Reference proteome</keyword>